<reference evidence="1" key="1">
    <citation type="submission" date="2020-05" db="EMBL/GenBank/DDBJ databases">
        <title>Large-scale comparative analyses of tick genomes elucidate their genetic diversity and vector capacities.</title>
        <authorList>
            <person name="Jia N."/>
            <person name="Wang J."/>
            <person name="Shi W."/>
            <person name="Du L."/>
            <person name="Sun Y."/>
            <person name="Zhan W."/>
            <person name="Jiang J."/>
            <person name="Wang Q."/>
            <person name="Zhang B."/>
            <person name="Ji P."/>
            <person name="Sakyi L.B."/>
            <person name="Cui X."/>
            <person name="Yuan T."/>
            <person name="Jiang B."/>
            <person name="Yang W."/>
            <person name="Lam T.T.-Y."/>
            <person name="Chang Q."/>
            <person name="Ding S."/>
            <person name="Wang X."/>
            <person name="Zhu J."/>
            <person name="Ruan X."/>
            <person name="Zhao L."/>
            <person name="Wei J."/>
            <person name="Que T."/>
            <person name="Du C."/>
            <person name="Cheng J."/>
            <person name="Dai P."/>
            <person name="Han X."/>
            <person name="Huang E."/>
            <person name="Gao Y."/>
            <person name="Liu J."/>
            <person name="Shao H."/>
            <person name="Ye R."/>
            <person name="Li L."/>
            <person name="Wei W."/>
            <person name="Wang X."/>
            <person name="Wang C."/>
            <person name="Yang T."/>
            <person name="Huo Q."/>
            <person name="Li W."/>
            <person name="Guo W."/>
            <person name="Chen H."/>
            <person name="Zhou L."/>
            <person name="Ni X."/>
            <person name="Tian J."/>
            <person name="Zhou Y."/>
            <person name="Sheng Y."/>
            <person name="Liu T."/>
            <person name="Pan Y."/>
            <person name="Xia L."/>
            <person name="Li J."/>
            <person name="Zhao F."/>
            <person name="Cao W."/>
        </authorList>
    </citation>
    <scope>NUCLEOTIDE SEQUENCE</scope>
    <source>
        <strain evidence="1">Dsil-2018</strain>
    </source>
</reference>
<name>A0ACB8D5C2_DERSI</name>
<keyword evidence="2" id="KW-1185">Reference proteome</keyword>
<dbReference type="Proteomes" id="UP000821865">
    <property type="component" value="Chromosome 3"/>
</dbReference>
<accession>A0ACB8D5C2</accession>
<sequence>MATRAREQSSDGGEPTFRGPNPNRAATRRFMHRSGAVAAGGTTAIVVFLIVYSNMHKGLRPLQRTKHAEQKLGGGTTTSEHCDWESNRIGRLLASTAGYGAACQDFYAFVCDRNREYSPLEQGVVKTSKRIALIKRRRGHNATETAAVLYASCLSLLASPKVPVRKNAKTIPAALKLRLDNALKKLDTPVSILEAQAFLSEERLPSYLTFWSDPSRAAEHFLDVRAPLSTFLHDRAIVDVFLTAADILNVADAGVKRLTASDLATIDRELKRRWDYSGRVETVSFQDLVDIEPRVTEEDWQRFFGAASSTPSYLTSRVKVRGFENLRQALTGLFERMTRIDVAVYSLAHVLLPEEMLEVYAFHRQDASASCLGLVRRVFGSAWHTVMAPEMAPETIVEAEQELKSVAKNVASVLKRRIVVSALFTDYAEVSAATAKINKLPMAETNATTLSPPSVPGLMIESLRRSLDPRNLYKNLLEFRRLRDANGSSAYWFSEFGDPTWPSQKGEDWGIGGGVTIPRAALAAPFTCGDHFLNYATLGVVLADEMLRAVGGPFCVHHDGGDGCPSSYNTTATEAIERIKACLAAGLNAFESPVPPSGTRGQNSHLLDALLLSTAAFQVALEAGQAVFGERFLSSVSPEMEMRFLTRYCHHLCDRRLGFDSYSSGRGATLWARLRCNVAVMNSPMFGALLKCSRKQQVFPTRCSVL</sequence>
<evidence type="ECO:0000313" key="1">
    <source>
        <dbReference type="EMBL" id="KAH7959715.1"/>
    </source>
</evidence>
<comment type="caution">
    <text evidence="1">The sequence shown here is derived from an EMBL/GenBank/DDBJ whole genome shotgun (WGS) entry which is preliminary data.</text>
</comment>
<evidence type="ECO:0000313" key="2">
    <source>
        <dbReference type="Proteomes" id="UP000821865"/>
    </source>
</evidence>
<protein>
    <submittedName>
        <fullName evidence="1">Uncharacterized protein</fullName>
    </submittedName>
</protein>
<organism evidence="1 2">
    <name type="scientific">Dermacentor silvarum</name>
    <name type="common">Tick</name>
    <dbReference type="NCBI Taxonomy" id="543639"/>
    <lineage>
        <taxon>Eukaryota</taxon>
        <taxon>Metazoa</taxon>
        <taxon>Ecdysozoa</taxon>
        <taxon>Arthropoda</taxon>
        <taxon>Chelicerata</taxon>
        <taxon>Arachnida</taxon>
        <taxon>Acari</taxon>
        <taxon>Parasitiformes</taxon>
        <taxon>Ixodida</taxon>
        <taxon>Ixodoidea</taxon>
        <taxon>Ixodidae</taxon>
        <taxon>Rhipicephalinae</taxon>
        <taxon>Dermacentor</taxon>
    </lineage>
</organism>
<gene>
    <name evidence="1" type="ORF">HPB49_013305</name>
</gene>
<dbReference type="EMBL" id="CM023472">
    <property type="protein sequence ID" value="KAH7959715.1"/>
    <property type="molecule type" value="Genomic_DNA"/>
</dbReference>
<proteinExistence type="predicted"/>